<dbReference type="InterPro" id="IPR036890">
    <property type="entry name" value="HATPase_C_sf"/>
</dbReference>
<dbReference type="Gene3D" id="3.30.565.10">
    <property type="entry name" value="Histidine kinase-like ATPase, C-terminal domain"/>
    <property type="match status" value="1"/>
</dbReference>
<dbReference type="Pfam" id="PF06580">
    <property type="entry name" value="His_kinase"/>
    <property type="match status" value="1"/>
</dbReference>
<feature type="domain" description="Signal transduction histidine kinase internal region" evidence="2">
    <location>
        <begin position="156"/>
        <end position="232"/>
    </location>
</feature>
<evidence type="ECO:0000259" key="2">
    <source>
        <dbReference type="Pfam" id="PF06580"/>
    </source>
</evidence>
<dbReference type="EMBL" id="FXTN01000013">
    <property type="protein sequence ID" value="SMO96140.1"/>
    <property type="molecule type" value="Genomic_DNA"/>
</dbReference>
<dbReference type="InterPro" id="IPR010559">
    <property type="entry name" value="Sig_transdc_His_kin_internal"/>
</dbReference>
<dbReference type="PANTHER" id="PTHR34220">
    <property type="entry name" value="SENSOR HISTIDINE KINASE YPDA"/>
    <property type="match status" value="1"/>
</dbReference>
<protein>
    <submittedName>
        <fullName evidence="3">Histidine kinase</fullName>
    </submittedName>
</protein>
<dbReference type="RefSeq" id="WP_142530448.1">
    <property type="nucleotide sequence ID" value="NZ_CBCSJO010000012.1"/>
</dbReference>
<sequence>MFKAYQIKWCLILAGIFAISTLFLRQSSPVSVPLWEYLDYTLRLTFYMTACWVIHAYFLLHKTTYLSNSARLIISNLIAILMVVSLNRFVSYLLPDNHFIDPPILLNSLRNILHAFFGGFIVSVICYSAFYSIHTNLALQTSKLENEILEQAHLRAQLLSLQQQISPHFLFNSLSTLNAIAPDQHTRSYIVQLAAVYRYVLNFNEHYLTPLKDELIFIKSYLYIMNERFDKALQVKIDISEHHLKMMIPPLSLQLLVENAIKHNMFTLQQPLHITIKTDGSPALIVENDHRPKKVLEANTGTGTGLKNISERYRLLGNTTISVSKENSKFCVSLPLLQK</sequence>
<dbReference type="GO" id="GO:0016020">
    <property type="term" value="C:membrane"/>
    <property type="evidence" value="ECO:0007669"/>
    <property type="project" value="InterPro"/>
</dbReference>
<dbReference type="PANTHER" id="PTHR34220:SF7">
    <property type="entry name" value="SENSOR HISTIDINE KINASE YPDA"/>
    <property type="match status" value="1"/>
</dbReference>
<reference evidence="3 4" key="1">
    <citation type="submission" date="2017-05" db="EMBL/GenBank/DDBJ databases">
        <authorList>
            <person name="Varghese N."/>
            <person name="Submissions S."/>
        </authorList>
    </citation>
    <scope>NUCLEOTIDE SEQUENCE [LARGE SCALE GENOMIC DNA]</scope>
    <source>
        <strain evidence="3 4">DSM 19036</strain>
    </source>
</reference>
<keyword evidence="1" id="KW-0472">Membrane</keyword>
<feature type="transmembrane region" description="Helical" evidence="1">
    <location>
        <begin position="112"/>
        <end position="133"/>
    </location>
</feature>
<gene>
    <name evidence="3" type="ORF">SAMN06265348_1138</name>
</gene>
<feature type="transmembrane region" description="Helical" evidence="1">
    <location>
        <begin position="7"/>
        <end position="24"/>
    </location>
</feature>
<keyword evidence="1" id="KW-0812">Transmembrane</keyword>
<dbReference type="InterPro" id="IPR050640">
    <property type="entry name" value="Bact_2-comp_sensor_kinase"/>
</dbReference>
<keyword evidence="1" id="KW-1133">Transmembrane helix</keyword>
<evidence type="ECO:0000256" key="1">
    <source>
        <dbReference type="SAM" id="Phobius"/>
    </source>
</evidence>
<dbReference type="SUPFAM" id="SSF55874">
    <property type="entry name" value="ATPase domain of HSP90 chaperone/DNA topoisomerase II/histidine kinase"/>
    <property type="match status" value="1"/>
</dbReference>
<dbReference type="OrthoDB" id="9809908at2"/>
<evidence type="ECO:0000313" key="3">
    <source>
        <dbReference type="EMBL" id="SMO96140.1"/>
    </source>
</evidence>
<feature type="transmembrane region" description="Helical" evidence="1">
    <location>
        <begin position="72"/>
        <end position="92"/>
    </location>
</feature>
<evidence type="ECO:0000313" key="4">
    <source>
        <dbReference type="Proteomes" id="UP000320300"/>
    </source>
</evidence>
<dbReference type="GO" id="GO:0000155">
    <property type="term" value="F:phosphorelay sensor kinase activity"/>
    <property type="evidence" value="ECO:0007669"/>
    <property type="project" value="InterPro"/>
</dbReference>
<dbReference type="AlphaFoldDB" id="A0A521FKK5"/>
<accession>A0A521FKK5</accession>
<proteinExistence type="predicted"/>
<keyword evidence="3" id="KW-0418">Kinase</keyword>
<keyword evidence="3" id="KW-0808">Transferase</keyword>
<dbReference type="Proteomes" id="UP000320300">
    <property type="component" value="Unassembled WGS sequence"/>
</dbReference>
<name>A0A521FKK5_9SPHI</name>
<feature type="transmembrane region" description="Helical" evidence="1">
    <location>
        <begin position="44"/>
        <end position="60"/>
    </location>
</feature>
<organism evidence="3 4">
    <name type="scientific">Pedobacter westerhofensis</name>
    <dbReference type="NCBI Taxonomy" id="425512"/>
    <lineage>
        <taxon>Bacteria</taxon>
        <taxon>Pseudomonadati</taxon>
        <taxon>Bacteroidota</taxon>
        <taxon>Sphingobacteriia</taxon>
        <taxon>Sphingobacteriales</taxon>
        <taxon>Sphingobacteriaceae</taxon>
        <taxon>Pedobacter</taxon>
    </lineage>
</organism>
<keyword evidence="4" id="KW-1185">Reference proteome</keyword>